<evidence type="ECO:0000256" key="1">
    <source>
        <dbReference type="SAM" id="MobiDB-lite"/>
    </source>
</evidence>
<dbReference type="AlphaFoldDB" id="A0A4S5BX35"/>
<feature type="compositionally biased region" description="Low complexity" evidence="1">
    <location>
        <begin position="170"/>
        <end position="189"/>
    </location>
</feature>
<evidence type="ECO:0000313" key="2">
    <source>
        <dbReference type="EMBL" id="THJ34598.1"/>
    </source>
</evidence>
<reference evidence="2 3" key="1">
    <citation type="submission" date="2019-04" db="EMBL/GenBank/DDBJ databases">
        <title>Lampropedia sp YIM MLB12 draf genome.</title>
        <authorList>
            <person name="Wang Y.-X."/>
        </authorList>
    </citation>
    <scope>NUCLEOTIDE SEQUENCE [LARGE SCALE GENOMIC DNA]</scope>
    <source>
        <strain evidence="2 3">YIM MLB12</strain>
    </source>
</reference>
<keyword evidence="3" id="KW-1185">Reference proteome</keyword>
<dbReference type="OrthoDB" id="10000495at2"/>
<accession>A0A4S5BX35</accession>
<dbReference type="EMBL" id="SSWX01000006">
    <property type="protein sequence ID" value="THJ34598.1"/>
    <property type="molecule type" value="Genomic_DNA"/>
</dbReference>
<dbReference type="Proteomes" id="UP000306236">
    <property type="component" value="Unassembled WGS sequence"/>
</dbReference>
<evidence type="ECO:0000313" key="3">
    <source>
        <dbReference type="Proteomes" id="UP000306236"/>
    </source>
</evidence>
<dbReference type="RefSeq" id="WP_136405808.1">
    <property type="nucleotide sequence ID" value="NZ_SSWX01000006.1"/>
</dbReference>
<gene>
    <name evidence="2" type="ORF">E8K88_06350</name>
</gene>
<protein>
    <submittedName>
        <fullName evidence="2">Uncharacterized protein</fullName>
    </submittedName>
</protein>
<proteinExistence type="predicted"/>
<feature type="region of interest" description="Disordered" evidence="1">
    <location>
        <begin position="161"/>
        <end position="196"/>
    </location>
</feature>
<sequence length="355" mass="37665">MKHSHKRSNAPSNHNRDAQRLDAFWRKALAAAPEAPIDSTKLAAARAAILAAAEQHCTTNKRSARNPWHALKTWWSAGAQGFAPPRWATGLASITLASLVLVLWYERMPEPAWDFDSATVGHTAAPAQAVAPAPQAERALAAAMAPRASASANERAVAAARKAPDAHLQTAPSAPMAKAPASKAATQAQDQLREPAPPMPAPLAEAARTHEAPSASVTLYGGQADIANAIASEQNHALLAQLQASDGIAWRANARSLFAALNAAQTTALLSLLEPLAQQAVALPQPNKLPEPLALLQRNSLQLLIKQANGASLIAHLIGKPHYQIDWFNTRNEWLASTPMDEAAYNRITTTITAP</sequence>
<comment type="caution">
    <text evidence="2">The sequence shown here is derived from an EMBL/GenBank/DDBJ whole genome shotgun (WGS) entry which is preliminary data.</text>
</comment>
<name>A0A4S5BX35_9BURK</name>
<organism evidence="2 3">
    <name type="scientific">Lampropedia aestuarii</name>
    <dbReference type="NCBI Taxonomy" id="2562762"/>
    <lineage>
        <taxon>Bacteria</taxon>
        <taxon>Pseudomonadati</taxon>
        <taxon>Pseudomonadota</taxon>
        <taxon>Betaproteobacteria</taxon>
        <taxon>Burkholderiales</taxon>
        <taxon>Comamonadaceae</taxon>
        <taxon>Lampropedia</taxon>
    </lineage>
</organism>